<dbReference type="EMBL" id="FOCQ01000001">
    <property type="protein sequence ID" value="SEM67576.1"/>
    <property type="molecule type" value="Genomic_DNA"/>
</dbReference>
<dbReference type="InterPro" id="IPR020846">
    <property type="entry name" value="MFS_dom"/>
</dbReference>
<feature type="transmembrane region" description="Helical" evidence="7">
    <location>
        <begin position="83"/>
        <end position="102"/>
    </location>
</feature>
<gene>
    <name evidence="9" type="ORF">SAMN05444955_10131</name>
</gene>
<keyword evidence="4 7" id="KW-0812">Transmembrane</keyword>
<dbReference type="Pfam" id="PF07690">
    <property type="entry name" value="MFS_1"/>
    <property type="match status" value="1"/>
</dbReference>
<evidence type="ECO:0000259" key="8">
    <source>
        <dbReference type="PROSITE" id="PS50850"/>
    </source>
</evidence>
<feature type="transmembrane region" description="Helical" evidence="7">
    <location>
        <begin position="376"/>
        <end position="393"/>
    </location>
</feature>
<dbReference type="RefSeq" id="WP_089964351.1">
    <property type="nucleotide sequence ID" value="NZ_FOCQ01000001.1"/>
</dbReference>
<dbReference type="Gene3D" id="1.20.1250.20">
    <property type="entry name" value="MFS general substrate transporter like domains"/>
    <property type="match status" value="1"/>
</dbReference>
<reference evidence="9 10" key="1">
    <citation type="submission" date="2016-10" db="EMBL/GenBank/DDBJ databases">
        <authorList>
            <person name="de Groot N.N."/>
        </authorList>
    </citation>
    <scope>NUCLEOTIDE SEQUENCE [LARGE SCALE GENOMIC DNA]</scope>
    <source>
        <strain evidence="9 10">DSM 46701</strain>
    </source>
</reference>
<feature type="transmembrane region" description="Helical" evidence="7">
    <location>
        <begin position="54"/>
        <end position="76"/>
    </location>
</feature>
<keyword evidence="10" id="KW-1185">Reference proteome</keyword>
<feature type="transmembrane region" description="Helical" evidence="7">
    <location>
        <begin position="284"/>
        <end position="305"/>
    </location>
</feature>
<accession>A0A1H8AAR8</accession>
<evidence type="ECO:0000256" key="3">
    <source>
        <dbReference type="ARBA" id="ARBA00022475"/>
    </source>
</evidence>
<feature type="transmembrane region" description="Helical" evidence="7">
    <location>
        <begin position="425"/>
        <end position="447"/>
    </location>
</feature>
<feature type="transmembrane region" description="Helical" evidence="7">
    <location>
        <begin position="222"/>
        <end position="239"/>
    </location>
</feature>
<keyword evidence="5 7" id="KW-1133">Transmembrane helix</keyword>
<dbReference type="STRING" id="1173111.SAMN05444955_10131"/>
<proteinExistence type="predicted"/>
<evidence type="ECO:0000313" key="9">
    <source>
        <dbReference type="EMBL" id="SEM67576.1"/>
    </source>
</evidence>
<dbReference type="InterPro" id="IPR005829">
    <property type="entry name" value="Sugar_transporter_CS"/>
</dbReference>
<feature type="transmembrane region" description="Helical" evidence="7">
    <location>
        <begin position="346"/>
        <end position="364"/>
    </location>
</feature>
<evidence type="ECO:0000256" key="1">
    <source>
        <dbReference type="ARBA" id="ARBA00004651"/>
    </source>
</evidence>
<dbReference type="CDD" id="cd17329">
    <property type="entry name" value="MFS_MdtH_MDR_like"/>
    <property type="match status" value="1"/>
</dbReference>
<feature type="transmembrane region" description="Helical" evidence="7">
    <location>
        <begin position="251"/>
        <end position="272"/>
    </location>
</feature>
<dbReference type="GO" id="GO:0022857">
    <property type="term" value="F:transmembrane transporter activity"/>
    <property type="evidence" value="ECO:0007669"/>
    <property type="project" value="InterPro"/>
</dbReference>
<sequence>MPLSRKERHRRERLHPLVVFLLFGTAVTKAATSMSLPFLAFYLTKQIHLNALQVSMVLGMIGLGGAAGGIIGGYLSDLLGRRAVLHFSLIAWAGIFFGFLFARDYFSFVALSLLNGLCQAFFTATSQALMADLTNPSKRLKVFSYRYTAVNIGMVTGPLLGAYLFYWIGILSFLFTGIVLAVYTYLLIRKLAKYRREIKQTGAAAQVNLPDCFRVIGRDRALGYYILGCLLFYAIYSHLETTLPIFLSKELSNGSTLFSLLLTVNALIVILFQSMVSNWLENKNPLSGIILGCMIFSLGYVTFAMGESPAIFVTGIIFVTLGEMVIFPLTNQMIDQLTDQRFRGTYYGAVNLAQAGLFLGPLFGGWMLKHVGASELWWITAFIGLHIIWFYSLGYRKYTKNHGVAIVEIVYRVLLDLRLTTLIKFVFKITPLVSILAILTFLAFRYYDVKVSFIPYWMHLASL</sequence>
<evidence type="ECO:0000256" key="5">
    <source>
        <dbReference type="ARBA" id="ARBA00022989"/>
    </source>
</evidence>
<dbReference type="InterPro" id="IPR011701">
    <property type="entry name" value="MFS"/>
</dbReference>
<comment type="subcellular location">
    <subcellularLocation>
        <location evidence="1">Cell membrane</location>
        <topology evidence="1">Multi-pass membrane protein</topology>
    </subcellularLocation>
</comment>
<protein>
    <submittedName>
        <fullName evidence="9">Predicted arabinose efflux permease, MFS family</fullName>
    </submittedName>
</protein>
<name>A0A1H8AAR8_9BACL</name>
<organism evidence="9 10">
    <name type="scientific">Lihuaxuella thermophila</name>
    <dbReference type="NCBI Taxonomy" id="1173111"/>
    <lineage>
        <taxon>Bacteria</taxon>
        <taxon>Bacillati</taxon>
        <taxon>Bacillota</taxon>
        <taxon>Bacilli</taxon>
        <taxon>Bacillales</taxon>
        <taxon>Thermoactinomycetaceae</taxon>
        <taxon>Lihuaxuella</taxon>
    </lineage>
</organism>
<evidence type="ECO:0000313" key="10">
    <source>
        <dbReference type="Proteomes" id="UP000199695"/>
    </source>
</evidence>
<evidence type="ECO:0000256" key="4">
    <source>
        <dbReference type="ARBA" id="ARBA00022692"/>
    </source>
</evidence>
<dbReference type="PROSITE" id="PS50850">
    <property type="entry name" value="MFS"/>
    <property type="match status" value="1"/>
</dbReference>
<feature type="transmembrane region" description="Helical" evidence="7">
    <location>
        <begin position="311"/>
        <end position="334"/>
    </location>
</feature>
<dbReference type="SUPFAM" id="SSF103473">
    <property type="entry name" value="MFS general substrate transporter"/>
    <property type="match status" value="1"/>
</dbReference>
<dbReference type="OrthoDB" id="8952229at2"/>
<dbReference type="PANTHER" id="PTHR43414">
    <property type="entry name" value="MULTIDRUG RESISTANCE PROTEIN MDTG"/>
    <property type="match status" value="1"/>
</dbReference>
<feature type="transmembrane region" description="Helical" evidence="7">
    <location>
        <begin position="166"/>
        <end position="188"/>
    </location>
</feature>
<feature type="transmembrane region" description="Helical" evidence="7">
    <location>
        <begin position="108"/>
        <end position="131"/>
    </location>
</feature>
<evidence type="ECO:0000256" key="7">
    <source>
        <dbReference type="SAM" id="Phobius"/>
    </source>
</evidence>
<keyword evidence="6 7" id="KW-0472">Membrane</keyword>
<feature type="transmembrane region" description="Helical" evidence="7">
    <location>
        <begin position="143"/>
        <end position="160"/>
    </location>
</feature>
<dbReference type="Proteomes" id="UP000199695">
    <property type="component" value="Unassembled WGS sequence"/>
</dbReference>
<dbReference type="PROSITE" id="PS00216">
    <property type="entry name" value="SUGAR_TRANSPORT_1"/>
    <property type="match status" value="1"/>
</dbReference>
<evidence type="ECO:0000256" key="2">
    <source>
        <dbReference type="ARBA" id="ARBA00022448"/>
    </source>
</evidence>
<feature type="domain" description="Major facilitator superfamily (MFS) profile" evidence="8">
    <location>
        <begin position="17"/>
        <end position="398"/>
    </location>
</feature>
<keyword evidence="3" id="KW-1003">Cell membrane</keyword>
<dbReference type="GO" id="GO:0005886">
    <property type="term" value="C:plasma membrane"/>
    <property type="evidence" value="ECO:0007669"/>
    <property type="project" value="UniProtKB-SubCell"/>
</dbReference>
<dbReference type="InterPro" id="IPR036259">
    <property type="entry name" value="MFS_trans_sf"/>
</dbReference>
<dbReference type="AlphaFoldDB" id="A0A1H8AAR8"/>
<evidence type="ECO:0000256" key="6">
    <source>
        <dbReference type="ARBA" id="ARBA00023136"/>
    </source>
</evidence>
<dbReference type="PANTHER" id="PTHR43414:SF1">
    <property type="entry name" value="PEPTIDE PERMEASE"/>
    <property type="match status" value="1"/>
</dbReference>
<keyword evidence="2" id="KW-0813">Transport</keyword>